<dbReference type="GeneID" id="63819205"/>
<dbReference type="RefSeq" id="XP_040768798.1">
    <property type="nucleotide sequence ID" value="XM_040902174.1"/>
</dbReference>
<organism evidence="1 2">
    <name type="scientific">Laetiporus sulphureus 93-53</name>
    <dbReference type="NCBI Taxonomy" id="1314785"/>
    <lineage>
        <taxon>Eukaryota</taxon>
        <taxon>Fungi</taxon>
        <taxon>Dikarya</taxon>
        <taxon>Basidiomycota</taxon>
        <taxon>Agaricomycotina</taxon>
        <taxon>Agaricomycetes</taxon>
        <taxon>Polyporales</taxon>
        <taxon>Laetiporus</taxon>
    </lineage>
</organism>
<name>A0A165GZY3_9APHY</name>
<reference evidence="1 2" key="1">
    <citation type="journal article" date="2016" name="Mol. Biol. Evol.">
        <title>Comparative Genomics of Early-Diverging Mushroom-Forming Fungi Provides Insights into the Origins of Lignocellulose Decay Capabilities.</title>
        <authorList>
            <person name="Nagy L.G."/>
            <person name="Riley R."/>
            <person name="Tritt A."/>
            <person name="Adam C."/>
            <person name="Daum C."/>
            <person name="Floudas D."/>
            <person name="Sun H."/>
            <person name="Yadav J.S."/>
            <person name="Pangilinan J."/>
            <person name="Larsson K.H."/>
            <person name="Matsuura K."/>
            <person name="Barry K."/>
            <person name="Labutti K."/>
            <person name="Kuo R."/>
            <person name="Ohm R.A."/>
            <person name="Bhattacharya S.S."/>
            <person name="Shirouzu T."/>
            <person name="Yoshinaga Y."/>
            <person name="Martin F.M."/>
            <person name="Grigoriev I.V."/>
            <person name="Hibbett D.S."/>
        </authorList>
    </citation>
    <scope>NUCLEOTIDE SEQUENCE [LARGE SCALE GENOMIC DNA]</scope>
    <source>
        <strain evidence="1 2">93-53</strain>
    </source>
</reference>
<protein>
    <submittedName>
        <fullName evidence="1">Uncharacterized protein</fullName>
    </submittedName>
</protein>
<keyword evidence="2" id="KW-1185">Reference proteome</keyword>
<dbReference type="Proteomes" id="UP000076871">
    <property type="component" value="Unassembled WGS sequence"/>
</dbReference>
<proteinExistence type="predicted"/>
<accession>A0A165GZY3</accession>
<evidence type="ECO:0000313" key="2">
    <source>
        <dbReference type="Proteomes" id="UP000076871"/>
    </source>
</evidence>
<gene>
    <name evidence="1" type="ORF">LAESUDRAFT_363229</name>
</gene>
<sequence length="107" mass="11875">MCHKSTGISITNYIMIVNDHQIVLSPSSLLYPATSHGILILSLILYRTILPHEWPEFGQAYCQKVDTIAIRWLLSTLSCEIGRLSGPLSLLGCGASLECAHCIRLRH</sequence>
<dbReference type="AlphaFoldDB" id="A0A165GZY3"/>
<dbReference type="EMBL" id="KV427608">
    <property type="protein sequence ID" value="KZT11058.1"/>
    <property type="molecule type" value="Genomic_DNA"/>
</dbReference>
<dbReference type="InParanoid" id="A0A165GZY3"/>
<evidence type="ECO:0000313" key="1">
    <source>
        <dbReference type="EMBL" id="KZT11058.1"/>
    </source>
</evidence>